<dbReference type="PROSITE" id="PS50109">
    <property type="entry name" value="HIS_KIN"/>
    <property type="match status" value="1"/>
</dbReference>
<keyword evidence="6 14" id="KW-0808">Transferase</keyword>
<organism evidence="14 15">
    <name type="scientific">Micrococcus flavus</name>
    <dbReference type="NCBI Taxonomy" id="384602"/>
    <lineage>
        <taxon>Bacteria</taxon>
        <taxon>Bacillati</taxon>
        <taxon>Actinomycetota</taxon>
        <taxon>Actinomycetes</taxon>
        <taxon>Micrococcales</taxon>
        <taxon>Micrococcaceae</taxon>
        <taxon>Micrococcus</taxon>
    </lineage>
</organism>
<dbReference type="InterPro" id="IPR050351">
    <property type="entry name" value="BphY/WalK/GraS-like"/>
</dbReference>
<evidence type="ECO:0000256" key="8">
    <source>
        <dbReference type="ARBA" id="ARBA00022777"/>
    </source>
</evidence>
<reference evidence="14 15" key="1">
    <citation type="submission" date="2020-08" db="EMBL/GenBank/DDBJ databases">
        <title>Sequencing the genomes of 1000 actinobacteria strains.</title>
        <authorList>
            <person name="Klenk H.-P."/>
        </authorList>
    </citation>
    <scope>NUCLEOTIDE SEQUENCE [LARGE SCALE GENOMIC DNA]</scope>
    <source>
        <strain evidence="14 15">DSM 19079</strain>
    </source>
</reference>
<name>A0A4Y8X080_9MICC</name>
<dbReference type="Gene3D" id="1.10.287.130">
    <property type="match status" value="1"/>
</dbReference>
<dbReference type="InterPro" id="IPR036097">
    <property type="entry name" value="HisK_dim/P_sf"/>
</dbReference>
<dbReference type="EMBL" id="JACHMC010000001">
    <property type="protein sequence ID" value="MBB4883455.1"/>
    <property type="molecule type" value="Genomic_DNA"/>
</dbReference>
<dbReference type="Pfam" id="PF00512">
    <property type="entry name" value="HisKA"/>
    <property type="match status" value="1"/>
</dbReference>
<dbReference type="SUPFAM" id="SSF47384">
    <property type="entry name" value="Homodimeric domain of signal transducing histidine kinase"/>
    <property type="match status" value="1"/>
</dbReference>
<keyword evidence="5" id="KW-0597">Phosphoprotein</keyword>
<dbReference type="CDD" id="cd00075">
    <property type="entry name" value="HATPase"/>
    <property type="match status" value="1"/>
</dbReference>
<dbReference type="GO" id="GO:0005524">
    <property type="term" value="F:ATP binding"/>
    <property type="evidence" value="ECO:0007669"/>
    <property type="project" value="UniProtKB-KW"/>
</dbReference>
<dbReference type="PRINTS" id="PR00344">
    <property type="entry name" value="BCTRLSENSOR"/>
</dbReference>
<comment type="subcellular location">
    <subcellularLocation>
        <location evidence="2">Cell membrane</location>
    </subcellularLocation>
</comment>
<evidence type="ECO:0000313" key="15">
    <source>
        <dbReference type="Proteomes" id="UP000560081"/>
    </source>
</evidence>
<dbReference type="PANTHER" id="PTHR45453:SF1">
    <property type="entry name" value="PHOSPHATE REGULON SENSOR PROTEIN PHOR"/>
    <property type="match status" value="1"/>
</dbReference>
<sequence length="408" mass="43680">MDPVIIGLLCGAVGLLIGVASMLAFRASERSRTVDLAVGEPTLSPGAAEVLSVLGRAYVVVDAVDGVVRANPSAYALGLVRGHTLVLDQLRDLTRSVRADGVIVERRVELPRDPLAQSTLVLEMRVAPLDEEYILILADDRTDATRTEAMRHDFVVNVSHELKTPVGAISLLAEAIDDAADDEVAVRRFATRLGIESTRLTALVQDIIEFSRVQAKDVVREGGPVDLNRVVAEAVDRLRLTAEARDIRLKAGGRVDAVVHGDADQLMTAVRNLVDNAVRYSPDGTTVGIGLSSRDGLAQITVTDQGVGISPEEQGRVFERFYRVDGARSRQTGGTGLGLSIVKHVVINHGGEVTLWSQPGRGSTFTIRLPEWEEPAVRGAAPVEPPSTERRGGRAAVSAAPSRKEHSA</sequence>
<comment type="caution">
    <text evidence="14">The sequence shown here is derived from an EMBL/GenBank/DDBJ whole genome shotgun (WGS) entry which is preliminary data.</text>
</comment>
<evidence type="ECO:0000256" key="4">
    <source>
        <dbReference type="ARBA" id="ARBA00022475"/>
    </source>
</evidence>
<dbReference type="AlphaFoldDB" id="A0A4Y8X080"/>
<dbReference type="GO" id="GO:0016036">
    <property type="term" value="P:cellular response to phosphate starvation"/>
    <property type="evidence" value="ECO:0007669"/>
    <property type="project" value="TreeGrafter"/>
</dbReference>
<dbReference type="GO" id="GO:0004721">
    <property type="term" value="F:phosphoprotein phosphatase activity"/>
    <property type="evidence" value="ECO:0007669"/>
    <property type="project" value="TreeGrafter"/>
</dbReference>
<dbReference type="OrthoDB" id="9813151at2"/>
<evidence type="ECO:0000313" key="14">
    <source>
        <dbReference type="EMBL" id="MBB4883455.1"/>
    </source>
</evidence>
<evidence type="ECO:0000256" key="12">
    <source>
        <dbReference type="ARBA" id="ARBA00039401"/>
    </source>
</evidence>
<dbReference type="GO" id="GO:0000155">
    <property type="term" value="F:phosphorelay sensor kinase activity"/>
    <property type="evidence" value="ECO:0007669"/>
    <property type="project" value="InterPro"/>
</dbReference>
<evidence type="ECO:0000256" key="1">
    <source>
        <dbReference type="ARBA" id="ARBA00000085"/>
    </source>
</evidence>
<dbReference type="CDD" id="cd00082">
    <property type="entry name" value="HisKA"/>
    <property type="match status" value="1"/>
</dbReference>
<dbReference type="GO" id="GO:0005886">
    <property type="term" value="C:plasma membrane"/>
    <property type="evidence" value="ECO:0007669"/>
    <property type="project" value="UniProtKB-SubCell"/>
</dbReference>
<feature type="domain" description="Histidine kinase" evidence="13">
    <location>
        <begin position="157"/>
        <end position="373"/>
    </location>
</feature>
<keyword evidence="4" id="KW-1003">Cell membrane</keyword>
<dbReference type="InterPro" id="IPR005467">
    <property type="entry name" value="His_kinase_dom"/>
</dbReference>
<dbReference type="PANTHER" id="PTHR45453">
    <property type="entry name" value="PHOSPHATE REGULON SENSOR PROTEIN PHOR"/>
    <property type="match status" value="1"/>
</dbReference>
<keyword evidence="10" id="KW-0902">Two-component regulatory system</keyword>
<dbReference type="SMART" id="SM00387">
    <property type="entry name" value="HATPase_c"/>
    <property type="match status" value="1"/>
</dbReference>
<gene>
    <name evidence="14" type="ORF">BJ976_001806</name>
</gene>
<evidence type="ECO:0000256" key="9">
    <source>
        <dbReference type="ARBA" id="ARBA00022840"/>
    </source>
</evidence>
<evidence type="ECO:0000259" key="13">
    <source>
        <dbReference type="PROSITE" id="PS50109"/>
    </source>
</evidence>
<dbReference type="EC" id="2.7.13.3" evidence="3"/>
<dbReference type="InterPro" id="IPR004358">
    <property type="entry name" value="Sig_transdc_His_kin-like_C"/>
</dbReference>
<evidence type="ECO:0000256" key="11">
    <source>
        <dbReference type="ARBA" id="ARBA00023136"/>
    </source>
</evidence>
<comment type="catalytic activity">
    <reaction evidence="1">
        <text>ATP + protein L-histidine = ADP + protein N-phospho-L-histidine.</text>
        <dbReference type="EC" id="2.7.13.3"/>
    </reaction>
</comment>
<proteinExistence type="predicted"/>
<dbReference type="Proteomes" id="UP000560081">
    <property type="component" value="Unassembled WGS sequence"/>
</dbReference>
<evidence type="ECO:0000256" key="10">
    <source>
        <dbReference type="ARBA" id="ARBA00023012"/>
    </source>
</evidence>
<evidence type="ECO:0000256" key="7">
    <source>
        <dbReference type="ARBA" id="ARBA00022741"/>
    </source>
</evidence>
<protein>
    <recommendedName>
        <fullName evidence="12">Sensor-like histidine kinase SenX3</fullName>
        <ecNumber evidence="3">2.7.13.3</ecNumber>
    </recommendedName>
</protein>
<accession>A0A4Y8X080</accession>
<keyword evidence="9" id="KW-0067">ATP-binding</keyword>
<evidence type="ECO:0000256" key="5">
    <source>
        <dbReference type="ARBA" id="ARBA00022553"/>
    </source>
</evidence>
<dbReference type="Gene3D" id="3.30.565.10">
    <property type="entry name" value="Histidine kinase-like ATPase, C-terminal domain"/>
    <property type="match status" value="1"/>
</dbReference>
<dbReference type="SMART" id="SM00388">
    <property type="entry name" value="HisKA"/>
    <property type="match status" value="1"/>
</dbReference>
<evidence type="ECO:0000256" key="6">
    <source>
        <dbReference type="ARBA" id="ARBA00022679"/>
    </source>
</evidence>
<keyword evidence="15" id="KW-1185">Reference proteome</keyword>
<dbReference type="InterPro" id="IPR036890">
    <property type="entry name" value="HATPase_C_sf"/>
</dbReference>
<dbReference type="SUPFAM" id="SSF55874">
    <property type="entry name" value="ATPase domain of HSP90 chaperone/DNA topoisomerase II/histidine kinase"/>
    <property type="match status" value="1"/>
</dbReference>
<dbReference type="Pfam" id="PF02518">
    <property type="entry name" value="HATPase_c"/>
    <property type="match status" value="1"/>
</dbReference>
<keyword evidence="11" id="KW-0472">Membrane</keyword>
<dbReference type="InterPro" id="IPR003661">
    <property type="entry name" value="HisK_dim/P_dom"/>
</dbReference>
<dbReference type="InterPro" id="IPR003594">
    <property type="entry name" value="HATPase_dom"/>
</dbReference>
<dbReference type="RefSeq" id="WP_135030325.1">
    <property type="nucleotide sequence ID" value="NZ_BMLA01000008.1"/>
</dbReference>
<evidence type="ECO:0000256" key="2">
    <source>
        <dbReference type="ARBA" id="ARBA00004236"/>
    </source>
</evidence>
<dbReference type="FunFam" id="1.10.287.130:FF:000008">
    <property type="entry name" value="Two-component sensor histidine kinase"/>
    <property type="match status" value="1"/>
</dbReference>
<evidence type="ECO:0000256" key="3">
    <source>
        <dbReference type="ARBA" id="ARBA00012438"/>
    </source>
</evidence>
<dbReference type="FunFam" id="3.30.565.10:FF:000006">
    <property type="entry name" value="Sensor histidine kinase WalK"/>
    <property type="match status" value="1"/>
</dbReference>
<keyword evidence="7" id="KW-0547">Nucleotide-binding</keyword>
<keyword evidence="8 14" id="KW-0418">Kinase</keyword>